<keyword evidence="2" id="KW-1185">Reference proteome</keyword>
<sequence length="176" mass="19099">MSGYDGLRKFFGLIVTRRTLSDPVAAPPDLSVIVGHLDAVSAFNTVPIGRDFSISENGYMQRAWDCLLAERIGKPAGVRTLFAVRRVSGFMEGRGHCADCVTTSVVSEPLFGRPMALEAVIPEMETLLRALRLGDAGCFLDQVHFNQPTLAEMQALVGAYRALAPRKTGHLALVPK</sequence>
<dbReference type="HOGENOM" id="CLU_1523456_0_0_5"/>
<accession>G2KSB5</accession>
<gene>
    <name evidence="1" type="ordered locus">MICA_455</name>
</gene>
<proteinExistence type="predicted"/>
<evidence type="ECO:0000313" key="1">
    <source>
        <dbReference type="EMBL" id="AEP08798.1"/>
    </source>
</evidence>
<protein>
    <submittedName>
        <fullName evidence="1">Uncharacterized protein</fullName>
    </submittedName>
</protein>
<name>G2KSB5_MICAA</name>
<evidence type="ECO:0000313" key="2">
    <source>
        <dbReference type="Proteomes" id="UP000009286"/>
    </source>
</evidence>
<dbReference type="AlphaFoldDB" id="G2KSB5"/>
<dbReference type="KEGG" id="mai:MICA_455"/>
<dbReference type="Proteomes" id="UP000009286">
    <property type="component" value="Chromosome"/>
</dbReference>
<dbReference type="STRING" id="856793.MICA_455"/>
<dbReference type="RefSeq" id="WP_014102021.1">
    <property type="nucleotide sequence ID" value="NC_016026.1"/>
</dbReference>
<dbReference type="OrthoDB" id="9827856at2"/>
<organism evidence="1 2">
    <name type="scientific">Micavibrio aeruginosavorus (strain ARL-13)</name>
    <dbReference type="NCBI Taxonomy" id="856793"/>
    <lineage>
        <taxon>Bacteria</taxon>
        <taxon>Pseudomonadati</taxon>
        <taxon>Bdellovibrionota</taxon>
        <taxon>Bdellovibrionia</taxon>
        <taxon>Bdellovibrionales</taxon>
        <taxon>Pseudobdellovibrionaceae</taxon>
        <taxon>Micavibrio</taxon>
    </lineage>
</organism>
<dbReference type="EMBL" id="CP002382">
    <property type="protein sequence ID" value="AEP08798.1"/>
    <property type="molecule type" value="Genomic_DNA"/>
</dbReference>
<reference evidence="1 2" key="1">
    <citation type="journal article" date="2011" name="BMC Genomics">
        <title>Genomic insights into an obligate epibiotic bacterial predator: Micavibrio aeruginosavorus ARL-13.</title>
        <authorList>
            <person name="Wang Z."/>
            <person name="Kadouri D."/>
            <person name="Wu M."/>
        </authorList>
    </citation>
    <scope>NUCLEOTIDE SEQUENCE [LARGE SCALE GENOMIC DNA]</scope>
    <source>
        <strain evidence="1 2">ARL-13</strain>
    </source>
</reference>